<dbReference type="OrthoDB" id="2080764at2"/>
<evidence type="ECO:0000313" key="2">
    <source>
        <dbReference type="Proteomes" id="UP000266482"/>
    </source>
</evidence>
<dbReference type="RefSeq" id="WP_119602214.1">
    <property type="nucleotide sequence ID" value="NZ_QXQA01000016.1"/>
</dbReference>
<evidence type="ECO:0000313" key="1">
    <source>
        <dbReference type="EMBL" id="RIX50166.1"/>
    </source>
</evidence>
<dbReference type="EMBL" id="QXQA01000016">
    <property type="protein sequence ID" value="RIX50166.1"/>
    <property type="molecule type" value="Genomic_DNA"/>
</dbReference>
<accession>A0A3A1UQT9</accession>
<protein>
    <recommendedName>
        <fullName evidence="3">Glutaredoxin</fullName>
    </recommendedName>
</protein>
<sequence length="88" mass="9384">MGKQIEVFVDGSANGKELVKMVKENACPKCVVTIYDAGASGSDVLEKAASYGVLSIPAVTIDGKPIDHRKLRSGKIVSASRKHQERQA</sequence>
<gene>
    <name evidence="1" type="ORF">D3P08_21705</name>
</gene>
<reference evidence="1 2" key="1">
    <citation type="submission" date="2018-09" db="EMBL/GenBank/DDBJ databases">
        <title>Paenibacillus aracenensis nov. sp. isolated from a cave in southern Spain.</title>
        <authorList>
            <person name="Jurado V."/>
            <person name="Gutierrez-Patricio S."/>
            <person name="Gonzalez-Pimentel J.L."/>
            <person name="Miller A.Z."/>
            <person name="Laiz L."/>
            <person name="Saiz-Jimenez C."/>
        </authorList>
    </citation>
    <scope>NUCLEOTIDE SEQUENCE [LARGE SCALE GENOMIC DNA]</scope>
    <source>
        <strain evidence="1 2">DSM 22867</strain>
    </source>
</reference>
<proteinExistence type="predicted"/>
<dbReference type="Proteomes" id="UP000266482">
    <property type="component" value="Unassembled WGS sequence"/>
</dbReference>
<dbReference type="Gene3D" id="3.40.30.10">
    <property type="entry name" value="Glutaredoxin"/>
    <property type="match status" value="1"/>
</dbReference>
<dbReference type="AlphaFoldDB" id="A0A3A1UQT9"/>
<organism evidence="1 2">
    <name type="scientific">Paenibacillus nanensis</name>
    <dbReference type="NCBI Taxonomy" id="393251"/>
    <lineage>
        <taxon>Bacteria</taxon>
        <taxon>Bacillati</taxon>
        <taxon>Bacillota</taxon>
        <taxon>Bacilli</taxon>
        <taxon>Bacillales</taxon>
        <taxon>Paenibacillaceae</taxon>
        <taxon>Paenibacillus</taxon>
    </lineage>
</organism>
<name>A0A3A1UQT9_9BACL</name>
<keyword evidence="2" id="KW-1185">Reference proteome</keyword>
<evidence type="ECO:0008006" key="3">
    <source>
        <dbReference type="Google" id="ProtNLM"/>
    </source>
</evidence>
<comment type="caution">
    <text evidence="1">The sequence shown here is derived from an EMBL/GenBank/DDBJ whole genome shotgun (WGS) entry which is preliminary data.</text>
</comment>